<sequence length="462" mass="50212">MKKDFDLIVIGAGPGGYTAAICAAQLGGKVAIIEKGDLGGACLNKGCIPTKSLIASIHILDCIRKAKEFGIVIEKEKIDFANVIARKERIVKQLRNGVNYLLKSYGIEVIKGNAYFISSSEVKVKDEIFRFKKCIIATGSIPSAIPGIEIDGENIMTSDELLEIKEIPFSLLIIGGGVIGLEFACIFQSLGTKVTIVEVLPYILPDEDREISQTLERILKKKGIDIKTNTTVREINYADKGLEIVLESSNGLSRLLVEKVLVATGRRPCIEGLGLENAGIVCENNKIIVNKKMETNIKNIYAIGDVIGAPFLAHKAYAEAMVAAKNAMGGETIIDYKAIPRCIFTIPEVASVGLTEEQAKEKGYKIKIGKFPFMANGKAVTLGEINGFVKVIVDRDSDIILGIHILGVQATEMITQAALAIDLECTTEKLIRIIYPHPTLSETIFQAVLDVHKKATDLPKIN</sequence>
<dbReference type="SUPFAM" id="SSF55424">
    <property type="entry name" value="FAD/NAD-linked reductases, dimerisation (C-terminal) domain"/>
    <property type="match status" value="1"/>
</dbReference>
<evidence type="ECO:0000256" key="7">
    <source>
        <dbReference type="ARBA" id="ARBA00022827"/>
    </source>
</evidence>
<evidence type="ECO:0000259" key="18">
    <source>
        <dbReference type="Pfam" id="PF07992"/>
    </source>
</evidence>
<keyword evidence="8 16" id="KW-0560">Oxidoreductase</keyword>
<dbReference type="NCBIfam" id="TIGR01350">
    <property type="entry name" value="lipoamide_DH"/>
    <property type="match status" value="1"/>
</dbReference>
<comment type="subcellular location">
    <subcellularLocation>
        <location evidence="1">Cytoplasm</location>
    </subcellularLocation>
</comment>
<feature type="binding site" evidence="14">
    <location>
        <position position="305"/>
    </location>
    <ligand>
        <name>NAD(+)</name>
        <dbReference type="ChEBI" id="CHEBI:57540"/>
    </ligand>
</feature>
<evidence type="ECO:0000256" key="10">
    <source>
        <dbReference type="ARBA" id="ARBA00023157"/>
    </source>
</evidence>
<evidence type="ECO:0000256" key="4">
    <source>
        <dbReference type="ARBA" id="ARBA00016961"/>
    </source>
</evidence>
<dbReference type="InterPro" id="IPR050151">
    <property type="entry name" value="Class-I_Pyr_Nuc-Dis_Oxidored"/>
</dbReference>
<dbReference type="FunFam" id="3.30.390.30:FF:000001">
    <property type="entry name" value="Dihydrolipoyl dehydrogenase"/>
    <property type="match status" value="1"/>
</dbReference>
<evidence type="ECO:0000256" key="9">
    <source>
        <dbReference type="ARBA" id="ARBA00023027"/>
    </source>
</evidence>
<dbReference type="Gene3D" id="3.30.390.30">
    <property type="match status" value="1"/>
</dbReference>
<dbReference type="InterPro" id="IPR001100">
    <property type="entry name" value="Pyr_nuc-diS_OxRdtase"/>
</dbReference>
<comment type="caution">
    <text evidence="19">The sequence shown here is derived from an EMBL/GenBank/DDBJ whole genome shotgun (WGS) entry which is preliminary data.</text>
</comment>
<dbReference type="Pfam" id="PF02852">
    <property type="entry name" value="Pyr_redox_dim"/>
    <property type="match status" value="1"/>
</dbReference>
<dbReference type="InterPro" id="IPR016156">
    <property type="entry name" value="FAD/NAD-linked_Rdtase_dimer_sf"/>
</dbReference>
<evidence type="ECO:0000256" key="1">
    <source>
        <dbReference type="ARBA" id="ARBA00004496"/>
    </source>
</evidence>
<dbReference type="GO" id="GO:0005737">
    <property type="term" value="C:cytoplasm"/>
    <property type="evidence" value="ECO:0007669"/>
    <property type="project" value="UniProtKB-SubCell"/>
</dbReference>
<dbReference type="PANTHER" id="PTHR22912">
    <property type="entry name" value="DISULFIDE OXIDOREDUCTASE"/>
    <property type="match status" value="1"/>
</dbReference>
<feature type="disulfide bond" description="Redox-active" evidence="15">
    <location>
        <begin position="42"/>
        <end position="47"/>
    </location>
</feature>
<dbReference type="InterPro" id="IPR023753">
    <property type="entry name" value="FAD/NAD-binding_dom"/>
</dbReference>
<dbReference type="Gene3D" id="3.50.50.60">
    <property type="entry name" value="FAD/NAD(P)-binding domain"/>
    <property type="match status" value="2"/>
</dbReference>
<dbReference type="InterPro" id="IPR006258">
    <property type="entry name" value="Lipoamide_DH"/>
</dbReference>
<dbReference type="EMBL" id="DRBS01000322">
    <property type="protein sequence ID" value="HDD44932.1"/>
    <property type="molecule type" value="Genomic_DNA"/>
</dbReference>
<evidence type="ECO:0000256" key="2">
    <source>
        <dbReference type="ARBA" id="ARBA00007532"/>
    </source>
</evidence>
<dbReference type="InterPro" id="IPR004099">
    <property type="entry name" value="Pyr_nucl-diS_OxRdtase_dimer"/>
</dbReference>
<dbReference type="GO" id="GO:0006103">
    <property type="term" value="P:2-oxoglutarate metabolic process"/>
    <property type="evidence" value="ECO:0007669"/>
    <property type="project" value="TreeGrafter"/>
</dbReference>
<comment type="catalytic activity">
    <reaction evidence="12 16">
        <text>N(6)-[(R)-dihydrolipoyl]-L-lysyl-[protein] + NAD(+) = N(6)-[(R)-lipoyl]-L-lysyl-[protein] + NADH + H(+)</text>
        <dbReference type="Rhea" id="RHEA:15045"/>
        <dbReference type="Rhea" id="RHEA-COMP:10474"/>
        <dbReference type="Rhea" id="RHEA-COMP:10475"/>
        <dbReference type="ChEBI" id="CHEBI:15378"/>
        <dbReference type="ChEBI" id="CHEBI:57540"/>
        <dbReference type="ChEBI" id="CHEBI:57945"/>
        <dbReference type="ChEBI" id="CHEBI:83099"/>
        <dbReference type="ChEBI" id="CHEBI:83100"/>
        <dbReference type="EC" id="1.8.1.4"/>
    </reaction>
</comment>
<evidence type="ECO:0000256" key="3">
    <source>
        <dbReference type="ARBA" id="ARBA00012608"/>
    </source>
</evidence>
<evidence type="ECO:0000256" key="5">
    <source>
        <dbReference type="ARBA" id="ARBA00022490"/>
    </source>
</evidence>
<dbReference type="PIRSF" id="PIRSF000350">
    <property type="entry name" value="Mercury_reductase_MerA"/>
    <property type="match status" value="1"/>
</dbReference>
<dbReference type="PRINTS" id="PR00368">
    <property type="entry name" value="FADPNR"/>
</dbReference>
<feature type="binding site" evidence="14">
    <location>
        <position position="265"/>
    </location>
    <ligand>
        <name>NAD(+)</name>
        <dbReference type="ChEBI" id="CHEBI:57540"/>
    </ligand>
</feature>
<keyword evidence="14" id="KW-0547">Nucleotide-binding</keyword>
<dbReference type="Pfam" id="PF07992">
    <property type="entry name" value="Pyr_redox_2"/>
    <property type="match status" value="1"/>
</dbReference>
<evidence type="ECO:0000256" key="8">
    <source>
        <dbReference type="ARBA" id="ARBA00023002"/>
    </source>
</evidence>
<dbReference type="PROSITE" id="PS00076">
    <property type="entry name" value="PYRIDINE_REDOX_1"/>
    <property type="match status" value="1"/>
</dbReference>
<feature type="domain" description="FAD/NAD(P)-binding" evidence="18">
    <location>
        <begin position="5"/>
        <end position="320"/>
    </location>
</feature>
<comment type="miscellaneous">
    <text evidence="16">The active site is a redox-active disulfide bond.</text>
</comment>
<keyword evidence="6 16" id="KW-0285">Flavoprotein</keyword>
<reference evidence="19" key="1">
    <citation type="journal article" date="2020" name="mSystems">
        <title>Genome- and Community-Level Interaction Insights into Carbon Utilization and Element Cycling Functions of Hydrothermarchaeota in Hydrothermal Sediment.</title>
        <authorList>
            <person name="Zhou Z."/>
            <person name="Liu Y."/>
            <person name="Xu W."/>
            <person name="Pan J."/>
            <person name="Luo Z.H."/>
            <person name="Li M."/>
        </authorList>
    </citation>
    <scope>NUCLEOTIDE SEQUENCE [LARGE SCALE GENOMIC DNA]</scope>
    <source>
        <strain evidence="19">HyVt-233</strain>
    </source>
</reference>
<proteinExistence type="inferred from homology"/>
<dbReference type="GO" id="GO:0050660">
    <property type="term" value="F:flavin adenine dinucleotide binding"/>
    <property type="evidence" value="ECO:0007669"/>
    <property type="project" value="InterPro"/>
</dbReference>
<evidence type="ECO:0000256" key="16">
    <source>
        <dbReference type="RuleBase" id="RU003692"/>
    </source>
</evidence>
<feature type="active site" description="Proton acceptor" evidence="13">
    <location>
        <position position="437"/>
    </location>
</feature>
<dbReference type="InterPro" id="IPR012999">
    <property type="entry name" value="Pyr_OxRdtase_I_AS"/>
</dbReference>
<organism evidence="19">
    <name type="scientific">Desulfofervidus auxilii</name>
    <dbReference type="NCBI Taxonomy" id="1621989"/>
    <lineage>
        <taxon>Bacteria</taxon>
        <taxon>Pseudomonadati</taxon>
        <taxon>Thermodesulfobacteriota</taxon>
        <taxon>Candidatus Desulfofervidia</taxon>
        <taxon>Candidatus Desulfofervidales</taxon>
        <taxon>Candidatus Desulfofervidaceae</taxon>
        <taxon>Candidatus Desulfofervidus</taxon>
    </lineage>
</organism>
<keyword evidence="7 14" id="KW-0274">FAD</keyword>
<feature type="binding site" evidence="14">
    <location>
        <begin position="175"/>
        <end position="182"/>
    </location>
    <ligand>
        <name>NAD(+)</name>
        <dbReference type="ChEBI" id="CHEBI:57540"/>
    </ligand>
</feature>
<dbReference type="PANTHER" id="PTHR22912:SF217">
    <property type="entry name" value="DIHYDROLIPOYL DEHYDROGENASE"/>
    <property type="match status" value="1"/>
</dbReference>
<feature type="binding site" evidence="14">
    <location>
        <position position="51"/>
    </location>
    <ligand>
        <name>FAD</name>
        <dbReference type="ChEBI" id="CHEBI:57692"/>
    </ligand>
</feature>
<keyword evidence="10" id="KW-1015">Disulfide bond</keyword>
<evidence type="ECO:0000256" key="15">
    <source>
        <dbReference type="PIRSR" id="PIRSR000350-4"/>
    </source>
</evidence>
<feature type="domain" description="Pyridine nucleotide-disulphide oxidoreductase dimerisation" evidence="17">
    <location>
        <begin position="339"/>
        <end position="446"/>
    </location>
</feature>
<evidence type="ECO:0000256" key="6">
    <source>
        <dbReference type="ARBA" id="ARBA00022630"/>
    </source>
</evidence>
<evidence type="ECO:0000256" key="13">
    <source>
        <dbReference type="PIRSR" id="PIRSR000350-2"/>
    </source>
</evidence>
<evidence type="ECO:0000256" key="14">
    <source>
        <dbReference type="PIRSR" id="PIRSR000350-3"/>
    </source>
</evidence>
<dbReference type="GO" id="GO:0004148">
    <property type="term" value="F:dihydrolipoyl dehydrogenase (NADH) activity"/>
    <property type="evidence" value="ECO:0007669"/>
    <property type="project" value="UniProtKB-EC"/>
</dbReference>
<dbReference type="Proteomes" id="UP000886289">
    <property type="component" value="Unassembled WGS sequence"/>
</dbReference>
<accession>A0A7C0YAZ6</accession>
<gene>
    <name evidence="19" type="primary">lpdA</name>
    <name evidence="19" type="ORF">ENG63_08760</name>
</gene>
<dbReference type="AlphaFoldDB" id="A0A7C0YAZ6"/>
<protein>
    <recommendedName>
        <fullName evidence="4 16">Dihydrolipoyl dehydrogenase</fullName>
        <ecNumber evidence="3 16">1.8.1.4</ecNumber>
    </recommendedName>
</protein>
<dbReference type="EC" id="1.8.1.4" evidence="3 16"/>
<name>A0A7C0YAZ6_DESA2</name>
<dbReference type="PRINTS" id="PR00411">
    <property type="entry name" value="PNDRDTASEI"/>
</dbReference>
<feature type="binding site" evidence="14">
    <location>
        <begin position="138"/>
        <end position="140"/>
    </location>
    <ligand>
        <name>FAD</name>
        <dbReference type="ChEBI" id="CHEBI:57692"/>
    </ligand>
</feature>
<evidence type="ECO:0000256" key="12">
    <source>
        <dbReference type="ARBA" id="ARBA00049187"/>
    </source>
</evidence>
<keyword evidence="11 16" id="KW-0676">Redox-active center</keyword>
<evidence type="ECO:0000313" key="19">
    <source>
        <dbReference type="EMBL" id="HDD44932.1"/>
    </source>
</evidence>
<evidence type="ECO:0000256" key="11">
    <source>
        <dbReference type="ARBA" id="ARBA00023284"/>
    </source>
</evidence>
<feature type="binding site" evidence="14">
    <location>
        <position position="198"/>
    </location>
    <ligand>
        <name>NAD(+)</name>
        <dbReference type="ChEBI" id="CHEBI:57540"/>
    </ligand>
</feature>
<evidence type="ECO:0000259" key="17">
    <source>
        <dbReference type="Pfam" id="PF02852"/>
    </source>
</evidence>
<comment type="cofactor">
    <cofactor evidence="14 16">
        <name>FAD</name>
        <dbReference type="ChEBI" id="CHEBI:57692"/>
    </cofactor>
    <text evidence="14 16">Binds 1 FAD per subunit.</text>
</comment>
<dbReference type="SUPFAM" id="SSF51905">
    <property type="entry name" value="FAD/NAD(P)-binding domain"/>
    <property type="match status" value="1"/>
</dbReference>
<keyword evidence="5" id="KW-0963">Cytoplasm</keyword>
<keyword evidence="9 14" id="KW-0520">NAD</keyword>
<comment type="similarity">
    <text evidence="2 16">Belongs to the class-I pyridine nucleotide-disulfide oxidoreductase family.</text>
</comment>
<dbReference type="InterPro" id="IPR036188">
    <property type="entry name" value="FAD/NAD-bd_sf"/>
</dbReference>